<dbReference type="InterPro" id="IPR001650">
    <property type="entry name" value="Helicase_C-like"/>
</dbReference>
<evidence type="ECO:0000256" key="10">
    <source>
        <dbReference type="SAM" id="MobiDB-lite"/>
    </source>
</evidence>
<accession>A0ABU1IEM9</accession>
<comment type="caution">
    <text evidence="13">The sequence shown here is derived from an EMBL/GenBank/DDBJ whole genome shotgun (WGS) entry which is preliminary data.</text>
</comment>
<feature type="region of interest" description="Disordered" evidence="10">
    <location>
        <begin position="905"/>
        <end position="993"/>
    </location>
</feature>
<evidence type="ECO:0000256" key="3">
    <source>
        <dbReference type="ARBA" id="ARBA00022801"/>
    </source>
</evidence>
<feature type="domain" description="Helicase C-terminal" evidence="12">
    <location>
        <begin position="287"/>
        <end position="447"/>
    </location>
</feature>
<dbReference type="InterPro" id="IPR045628">
    <property type="entry name" value="Lhr_WH_dom"/>
</dbReference>
<dbReference type="InterPro" id="IPR027417">
    <property type="entry name" value="P-loop_NTPase"/>
</dbReference>
<dbReference type="InterPro" id="IPR026362">
    <property type="entry name" value="DEXH_lig_assoc"/>
</dbReference>
<dbReference type="Pfam" id="PF00270">
    <property type="entry name" value="DEAD"/>
    <property type="match status" value="1"/>
</dbReference>
<dbReference type="Pfam" id="PF00271">
    <property type="entry name" value="Helicase_C"/>
    <property type="match status" value="1"/>
</dbReference>
<evidence type="ECO:0000256" key="5">
    <source>
        <dbReference type="ARBA" id="ARBA00022840"/>
    </source>
</evidence>
<dbReference type="SUPFAM" id="SSF52540">
    <property type="entry name" value="P-loop containing nucleoside triphosphate hydrolases"/>
    <property type="match status" value="1"/>
</dbReference>
<feature type="compositionally biased region" description="Low complexity" evidence="10">
    <location>
        <begin position="933"/>
        <end position="943"/>
    </location>
</feature>
<gene>
    <name evidence="13" type="ORF">QE399_003274</name>
</gene>
<dbReference type="InterPro" id="IPR052511">
    <property type="entry name" value="ATP-dep_Helicase"/>
</dbReference>
<keyword evidence="2" id="KW-0227">DNA damage</keyword>
<dbReference type="Pfam" id="PF08494">
    <property type="entry name" value="DEAD_assoc"/>
    <property type="match status" value="1"/>
</dbReference>
<dbReference type="Pfam" id="PF19306">
    <property type="entry name" value="WHD_Lhr"/>
    <property type="match status" value="1"/>
</dbReference>
<dbReference type="PIRSF" id="PIRSF037307">
    <property type="entry name" value="Lhr-like_helic_prd"/>
    <property type="match status" value="1"/>
</dbReference>
<dbReference type="InterPro" id="IPR011545">
    <property type="entry name" value="DEAD/DEAH_box_helicase_dom"/>
</dbReference>
<dbReference type="SMART" id="SM00487">
    <property type="entry name" value="DEXDc"/>
    <property type="match status" value="1"/>
</dbReference>
<organism evidence="13 14">
    <name type="scientific">Paracidovorax wautersii</name>
    <dbReference type="NCBI Taxonomy" id="1177982"/>
    <lineage>
        <taxon>Bacteria</taxon>
        <taxon>Pseudomonadati</taxon>
        <taxon>Pseudomonadota</taxon>
        <taxon>Betaproteobacteria</taxon>
        <taxon>Burkholderiales</taxon>
        <taxon>Comamonadaceae</taxon>
        <taxon>Paracidovorax</taxon>
    </lineage>
</organism>
<keyword evidence="7" id="KW-0234">DNA repair</keyword>
<dbReference type="NCBIfam" id="TIGR04121">
    <property type="entry name" value="DEXH_lig_assoc"/>
    <property type="match status" value="1"/>
</dbReference>
<dbReference type="GO" id="GO:0016787">
    <property type="term" value="F:hydrolase activity"/>
    <property type="evidence" value="ECO:0007669"/>
    <property type="project" value="UniProtKB-KW"/>
</dbReference>
<proteinExistence type="inferred from homology"/>
<keyword evidence="4" id="KW-0347">Helicase</keyword>
<evidence type="ECO:0000256" key="9">
    <source>
        <dbReference type="ARBA" id="ARBA00093467"/>
    </source>
</evidence>
<evidence type="ECO:0000256" key="8">
    <source>
        <dbReference type="ARBA" id="ARBA00023235"/>
    </source>
</evidence>
<evidence type="ECO:0000256" key="6">
    <source>
        <dbReference type="ARBA" id="ARBA00023125"/>
    </source>
</evidence>
<evidence type="ECO:0000256" key="4">
    <source>
        <dbReference type="ARBA" id="ARBA00022806"/>
    </source>
</evidence>
<feature type="compositionally biased region" description="Low complexity" evidence="10">
    <location>
        <begin position="905"/>
        <end position="920"/>
    </location>
</feature>
<protein>
    <submittedName>
        <fullName evidence="13">ATP-dependent Lhr-like helicase</fullName>
        <ecNumber evidence="13">3.6.4.-</ecNumber>
    </submittedName>
</protein>
<dbReference type="EMBL" id="JAVIZX010000001">
    <property type="protein sequence ID" value="MDR6215585.1"/>
    <property type="molecule type" value="Genomic_DNA"/>
</dbReference>
<sequence>MQARDADSPRRRPRRGAVPQAVAAWLAGRGWKPFAFQREVWEAMGRGASGLLHATTGAGKTYAVWLGALQALVPESKPKRAAAPVDQAQAATNKRAKKPAAAPLTVLWITPMRALAADTLKALETPLLALAPHVPALAGWTVGARTGDTSSTERSAQSRRLPTVLVTTPESLSLLLARADAQELLGSVRLVVADEWHELLGNKRGVQLQLALARLQGWNPPLCVWGMSATLGNLQEAQQTLLGLDDAGQPRPGVLVQGQVDKRLVVDTLLPDRPERFSWAGHLGLAMLPAVVRELESTAGSTLVFVNVRSQAELWYKALLDARPDWAGELAIHHGSLDRSVREWVEAGLKAGTLRAVVCTSSLDLGVDFLPVERVLQIGSAKGIARLLQRAGRSGHAPGRPSRITLVPTHSLELVEAAAARTAVQAGEVEKRASPRQPVDVLVQHLATVALGGGFAPDALYAEVRRTVAYAGLPPAVWQWCLDFVHRGGPSLAAYPDYQRVRPDEAGIWRMPDVRLARRHRANIGTIVSDASMTVQILHGARLGSMEESFLSRLSPGDAFVFAGQVLEMVRIEQMTAYVRRAARGRPTVPRWMGARMPLSTVLADFVVQQLAQAAAGDYDSPELRSVRPLLEVQQRWSALPTPSTLLAETLRTREGWHLFLYPFAGRHAHTGLASLMAWRAAQGETGTFSIAVNDYGLELLSATERDWAALLPELLRADPAPPAAAAVEGRVAPHEAEGIRNTANARGPSGEVGDAGQGGGADAARHALLHEVLASLNATEMARRRFREIARVSGLIFQSHPGERRSARQLQASSQLFFEVFRKYDQANLLLRQADEEVLSQELDVAQLLAALRRMQSQRTVVSALQRPSPFAFPLMVERFREKLTNEHLADRIARMLAQLDAAADAGSAAPQPRVQDVVPPDPPLRPRAKRASAAAAAPAAADGDNRPLDTATAAVRRTLDFSLSHPDGPEAGGANARPRRVRRPSRPLPPL</sequence>
<feature type="domain" description="Helicase ATP-binding" evidence="11">
    <location>
        <begin position="41"/>
        <end position="249"/>
    </location>
</feature>
<dbReference type="InterPro" id="IPR017170">
    <property type="entry name" value="Lhr-like"/>
</dbReference>
<keyword evidence="3 13" id="KW-0378">Hydrolase</keyword>
<evidence type="ECO:0000259" key="12">
    <source>
        <dbReference type="PROSITE" id="PS51194"/>
    </source>
</evidence>
<keyword evidence="14" id="KW-1185">Reference proteome</keyword>
<keyword evidence="1" id="KW-0547">Nucleotide-binding</keyword>
<feature type="region of interest" description="Disordered" evidence="10">
    <location>
        <begin position="740"/>
        <end position="761"/>
    </location>
</feature>
<evidence type="ECO:0000313" key="13">
    <source>
        <dbReference type="EMBL" id="MDR6215585.1"/>
    </source>
</evidence>
<keyword evidence="6" id="KW-0238">DNA-binding</keyword>
<dbReference type="EC" id="3.6.4.-" evidence="13"/>
<dbReference type="PANTHER" id="PTHR47962">
    <property type="entry name" value="ATP-DEPENDENT HELICASE LHR-RELATED-RELATED"/>
    <property type="match status" value="1"/>
</dbReference>
<name>A0ABU1IEM9_9BURK</name>
<keyword evidence="8" id="KW-0413">Isomerase</keyword>
<evidence type="ECO:0000256" key="7">
    <source>
        <dbReference type="ARBA" id="ARBA00023204"/>
    </source>
</evidence>
<dbReference type="Proteomes" id="UP001267710">
    <property type="component" value="Unassembled WGS sequence"/>
</dbReference>
<dbReference type="PROSITE" id="PS51192">
    <property type="entry name" value="HELICASE_ATP_BIND_1"/>
    <property type="match status" value="1"/>
</dbReference>
<dbReference type="RefSeq" id="WP_309830339.1">
    <property type="nucleotide sequence ID" value="NZ_JAVIZX010000001.1"/>
</dbReference>
<dbReference type="InterPro" id="IPR014001">
    <property type="entry name" value="Helicase_ATP-bd"/>
</dbReference>
<dbReference type="PANTHER" id="PTHR47962:SF3">
    <property type="entry name" value="LARGE ATP-DEPENDENT HELICASE-RELATED PROTEIN"/>
    <property type="match status" value="1"/>
</dbReference>
<dbReference type="Gene3D" id="3.40.50.300">
    <property type="entry name" value="P-loop containing nucleotide triphosphate hydrolases"/>
    <property type="match status" value="2"/>
</dbReference>
<evidence type="ECO:0000259" key="11">
    <source>
        <dbReference type="PROSITE" id="PS51192"/>
    </source>
</evidence>
<dbReference type="CDD" id="cd18796">
    <property type="entry name" value="SF2_C_LHR"/>
    <property type="match status" value="1"/>
</dbReference>
<evidence type="ECO:0000313" key="14">
    <source>
        <dbReference type="Proteomes" id="UP001267710"/>
    </source>
</evidence>
<keyword evidence="5" id="KW-0067">ATP-binding</keyword>
<dbReference type="PROSITE" id="PS51194">
    <property type="entry name" value="HELICASE_CTER"/>
    <property type="match status" value="1"/>
</dbReference>
<evidence type="ECO:0000256" key="2">
    <source>
        <dbReference type="ARBA" id="ARBA00022763"/>
    </source>
</evidence>
<evidence type="ECO:0000256" key="1">
    <source>
        <dbReference type="ARBA" id="ARBA00022741"/>
    </source>
</evidence>
<comment type="similarity">
    <text evidence="9">Belongs to the Lhr helicase family. Lhr-Core subfamily.</text>
</comment>
<reference evidence="13 14" key="1">
    <citation type="submission" date="2023-08" db="EMBL/GenBank/DDBJ databases">
        <title>Functional and genomic diversity of the sorghum phyllosphere microbiome.</title>
        <authorList>
            <person name="Shade A."/>
        </authorList>
    </citation>
    <scope>NUCLEOTIDE SEQUENCE [LARGE SCALE GENOMIC DNA]</scope>
    <source>
        <strain evidence="13 14">SORGH_AS_0335</strain>
    </source>
</reference>
<dbReference type="SMART" id="SM00490">
    <property type="entry name" value="HELICc"/>
    <property type="match status" value="1"/>
</dbReference>
<dbReference type="InterPro" id="IPR013701">
    <property type="entry name" value="Lhr-like_DEAD/DEAH_assoc"/>
</dbReference>